<dbReference type="GO" id="GO:0005576">
    <property type="term" value="C:extracellular region"/>
    <property type="evidence" value="ECO:0007669"/>
    <property type="project" value="UniProtKB-SubCell"/>
</dbReference>
<evidence type="ECO:0000256" key="4">
    <source>
        <dbReference type="ARBA" id="ARBA00022729"/>
    </source>
</evidence>
<name>A0A9P1IK38_9PELO</name>
<gene>
    <name evidence="8" type="ORF">CAMP_LOCUS8188</name>
</gene>
<dbReference type="InterPro" id="IPR008632">
    <property type="entry name" value="Gp-FAR-1"/>
</dbReference>
<feature type="signal peptide" evidence="7">
    <location>
        <begin position="1"/>
        <end position="16"/>
    </location>
</feature>
<evidence type="ECO:0000256" key="3">
    <source>
        <dbReference type="ARBA" id="ARBA00022525"/>
    </source>
</evidence>
<protein>
    <recommendedName>
        <fullName evidence="10">Fatty-acid and retinol-binding protein 1</fullName>
    </recommendedName>
</protein>
<evidence type="ECO:0000256" key="6">
    <source>
        <dbReference type="ARBA" id="ARBA00023121"/>
    </source>
</evidence>
<dbReference type="Proteomes" id="UP001152747">
    <property type="component" value="Unassembled WGS sequence"/>
</dbReference>
<comment type="subcellular location">
    <subcellularLocation>
        <location evidence="1">Secreted</location>
    </subcellularLocation>
</comment>
<dbReference type="OrthoDB" id="5808308at2759"/>
<keyword evidence="4 7" id="KW-0732">Signal</keyword>
<evidence type="ECO:0000313" key="9">
    <source>
        <dbReference type="Proteomes" id="UP001152747"/>
    </source>
</evidence>
<dbReference type="Pfam" id="PF05823">
    <property type="entry name" value="Gp-FAR-1"/>
    <property type="match status" value="1"/>
</dbReference>
<dbReference type="EMBL" id="CANHGI010000003">
    <property type="protein sequence ID" value="CAI5445551.1"/>
    <property type="molecule type" value="Genomic_DNA"/>
</dbReference>
<evidence type="ECO:0000256" key="2">
    <source>
        <dbReference type="ARBA" id="ARBA00006648"/>
    </source>
</evidence>
<proteinExistence type="inferred from homology"/>
<evidence type="ECO:0000313" key="8">
    <source>
        <dbReference type="EMBL" id="CAI5445551.1"/>
    </source>
</evidence>
<comment type="caution">
    <text evidence="8">The sequence shown here is derived from an EMBL/GenBank/DDBJ whole genome shotgun (WGS) entry which is preliminary data.</text>
</comment>
<dbReference type="PANTHER" id="PTHR31418">
    <property type="entry name" value="FATTY-ACID AND RETINOL-BINDING PROTEIN 1"/>
    <property type="match status" value="1"/>
</dbReference>
<dbReference type="PANTHER" id="PTHR31418:SF19">
    <property type="entry name" value="FATTY-ACID AND RETINOL-BINDING PROTEIN 1-RELATED"/>
    <property type="match status" value="1"/>
</dbReference>
<evidence type="ECO:0008006" key="10">
    <source>
        <dbReference type="Google" id="ProtNLM"/>
    </source>
</evidence>
<feature type="chain" id="PRO_5040418309" description="Fatty-acid and retinol-binding protein 1" evidence="7">
    <location>
        <begin position="17"/>
        <end position="179"/>
    </location>
</feature>
<evidence type="ECO:0000256" key="7">
    <source>
        <dbReference type="SAM" id="SignalP"/>
    </source>
</evidence>
<sequence>MLRVAVLATLAIAAFCAPVPNSVEDIPAEYKSLIPKEVLDHLTGITAEEKAAIKELAAEHKTFKDETEFLAALKTKSPSLAEKVAKLQALLEAKYAELDESAKALIKKVVAKGRELHQDYLAGKKPSLETLKNLAAGYITDYKNLSDDSKATIEKNFPILTNFFKNEKVQALIGQHIPN</sequence>
<keyword evidence="5" id="KW-0175">Coiled coil</keyword>
<evidence type="ECO:0000256" key="1">
    <source>
        <dbReference type="ARBA" id="ARBA00004613"/>
    </source>
</evidence>
<dbReference type="Gene3D" id="1.20.120.1100">
    <property type="match status" value="1"/>
</dbReference>
<keyword evidence="6" id="KW-0446">Lipid-binding</keyword>
<dbReference type="AlphaFoldDB" id="A0A9P1IK38"/>
<reference evidence="8" key="1">
    <citation type="submission" date="2022-11" db="EMBL/GenBank/DDBJ databases">
        <authorList>
            <person name="Kikuchi T."/>
        </authorList>
    </citation>
    <scope>NUCLEOTIDE SEQUENCE</scope>
    <source>
        <strain evidence="8">PS1010</strain>
    </source>
</reference>
<comment type="similarity">
    <text evidence="2">Belongs to the fatty-acid and retinol-binding protein (FARBP) family.</text>
</comment>
<dbReference type="GO" id="GO:0008289">
    <property type="term" value="F:lipid binding"/>
    <property type="evidence" value="ECO:0007669"/>
    <property type="project" value="UniProtKB-KW"/>
</dbReference>
<keyword evidence="3" id="KW-0964">Secreted</keyword>
<evidence type="ECO:0000256" key="5">
    <source>
        <dbReference type="ARBA" id="ARBA00023054"/>
    </source>
</evidence>
<keyword evidence="9" id="KW-1185">Reference proteome</keyword>
<accession>A0A9P1IK38</accession>
<organism evidence="8 9">
    <name type="scientific">Caenorhabditis angaria</name>
    <dbReference type="NCBI Taxonomy" id="860376"/>
    <lineage>
        <taxon>Eukaryota</taxon>
        <taxon>Metazoa</taxon>
        <taxon>Ecdysozoa</taxon>
        <taxon>Nematoda</taxon>
        <taxon>Chromadorea</taxon>
        <taxon>Rhabditida</taxon>
        <taxon>Rhabditina</taxon>
        <taxon>Rhabditomorpha</taxon>
        <taxon>Rhabditoidea</taxon>
        <taxon>Rhabditidae</taxon>
        <taxon>Peloderinae</taxon>
        <taxon>Caenorhabditis</taxon>
    </lineage>
</organism>